<proteinExistence type="predicted"/>
<organism evidence="1">
    <name type="scientific">marine sediment metagenome</name>
    <dbReference type="NCBI Taxonomy" id="412755"/>
    <lineage>
        <taxon>unclassified sequences</taxon>
        <taxon>metagenomes</taxon>
        <taxon>ecological metagenomes</taxon>
    </lineage>
</organism>
<dbReference type="AlphaFoldDB" id="X0S178"/>
<sequence>MKFTPALESRTVPSIVAIVTIPNTNVTNNRPNRLFFAAGYISK</sequence>
<gene>
    <name evidence="1" type="ORF">S01H1_12567</name>
</gene>
<evidence type="ECO:0000313" key="1">
    <source>
        <dbReference type="EMBL" id="GAF68991.1"/>
    </source>
</evidence>
<protein>
    <submittedName>
        <fullName evidence="1">Uncharacterized protein</fullName>
    </submittedName>
</protein>
<dbReference type="EMBL" id="BARS01006458">
    <property type="protein sequence ID" value="GAF68991.1"/>
    <property type="molecule type" value="Genomic_DNA"/>
</dbReference>
<comment type="caution">
    <text evidence="1">The sequence shown here is derived from an EMBL/GenBank/DDBJ whole genome shotgun (WGS) entry which is preliminary data.</text>
</comment>
<name>X0S178_9ZZZZ</name>
<reference evidence="1" key="1">
    <citation type="journal article" date="2014" name="Front. Microbiol.">
        <title>High frequency of phylogenetically diverse reductive dehalogenase-homologous genes in deep subseafloor sedimentary metagenomes.</title>
        <authorList>
            <person name="Kawai M."/>
            <person name="Futagami T."/>
            <person name="Toyoda A."/>
            <person name="Takaki Y."/>
            <person name="Nishi S."/>
            <person name="Hori S."/>
            <person name="Arai W."/>
            <person name="Tsubouchi T."/>
            <person name="Morono Y."/>
            <person name="Uchiyama I."/>
            <person name="Ito T."/>
            <person name="Fujiyama A."/>
            <person name="Inagaki F."/>
            <person name="Takami H."/>
        </authorList>
    </citation>
    <scope>NUCLEOTIDE SEQUENCE</scope>
    <source>
        <strain evidence="1">Expedition CK06-06</strain>
    </source>
</reference>
<feature type="non-terminal residue" evidence="1">
    <location>
        <position position="43"/>
    </location>
</feature>
<accession>X0S178</accession>